<feature type="compositionally biased region" description="Acidic residues" evidence="1">
    <location>
        <begin position="186"/>
        <end position="213"/>
    </location>
</feature>
<keyword evidence="3" id="KW-1185">Reference proteome</keyword>
<dbReference type="Proteomes" id="UP000711996">
    <property type="component" value="Unassembled WGS sequence"/>
</dbReference>
<feature type="compositionally biased region" description="Low complexity" evidence="1">
    <location>
        <begin position="233"/>
        <end position="244"/>
    </location>
</feature>
<evidence type="ECO:0000256" key="1">
    <source>
        <dbReference type="SAM" id="MobiDB-lite"/>
    </source>
</evidence>
<comment type="caution">
    <text evidence="2">The sequence shown here is derived from an EMBL/GenBank/DDBJ whole genome shotgun (WGS) entry which is preliminary data.</text>
</comment>
<feature type="region of interest" description="Disordered" evidence="1">
    <location>
        <begin position="163"/>
        <end position="251"/>
    </location>
</feature>
<gene>
    <name evidence="2" type="ORF">CGCSCA2_v004766</name>
</gene>
<accession>A0A9P5EX21</accession>
<organism evidence="2 3">
    <name type="scientific">Colletotrichum siamense</name>
    <name type="common">Anthracnose fungus</name>
    <dbReference type="NCBI Taxonomy" id="690259"/>
    <lineage>
        <taxon>Eukaryota</taxon>
        <taxon>Fungi</taxon>
        <taxon>Dikarya</taxon>
        <taxon>Ascomycota</taxon>
        <taxon>Pezizomycotina</taxon>
        <taxon>Sordariomycetes</taxon>
        <taxon>Hypocreomycetidae</taxon>
        <taxon>Glomerellales</taxon>
        <taxon>Glomerellaceae</taxon>
        <taxon>Colletotrichum</taxon>
        <taxon>Colletotrichum gloeosporioides species complex</taxon>
    </lineage>
</organism>
<sequence>MSTAMDIAATSTTIEPPLFDSGIEPLEGASGNTARSILVALCVDASTREKALRNYYRLMHYEQQLCGQEVIRNASAITTTMGSTKRKAVGEPKICLQCDEIFTEDQNQLGACWYHSGELELMDESAIDREPAEMALYDLDTEPIRARHPEAFRWCCCRKTGKARGCTPGRHESNPDRSKKGRGDFSDLDEDSLDLDDTSLDDDDDDDDDDDGDSSEHSPGSSNHDDMHHHHQQQQQQQQQPQQHSPANGRH</sequence>
<dbReference type="PANTHER" id="PTHR38167">
    <property type="entry name" value="C2H2-TYPE DOMAIN-CONTAINING PROTEIN"/>
    <property type="match status" value="1"/>
</dbReference>
<protein>
    <submittedName>
        <fullName evidence="2">Uncharacterized protein</fullName>
    </submittedName>
</protein>
<dbReference type="OrthoDB" id="5422613at2759"/>
<name>A0A9P5EX21_COLSI</name>
<proteinExistence type="predicted"/>
<reference evidence="2" key="1">
    <citation type="submission" date="2019-06" db="EMBL/GenBank/DDBJ databases">
        <authorList>
            <person name="Gan P."/>
            <person name="Shirasu K."/>
        </authorList>
    </citation>
    <scope>NUCLEOTIDE SEQUENCE [LARGE SCALE GENOMIC DNA]</scope>
    <source>
        <strain evidence="2">CAD2</strain>
    </source>
</reference>
<dbReference type="PANTHER" id="PTHR38167:SF1">
    <property type="entry name" value="C2H2-TYPE DOMAIN-CONTAINING PROTEIN"/>
    <property type="match status" value="1"/>
</dbReference>
<dbReference type="EMBL" id="QPMT01000011">
    <property type="protein sequence ID" value="KAF4861171.1"/>
    <property type="molecule type" value="Genomic_DNA"/>
</dbReference>
<dbReference type="AlphaFoldDB" id="A0A9P5EX21"/>
<evidence type="ECO:0000313" key="2">
    <source>
        <dbReference type="EMBL" id="KAF4861171.1"/>
    </source>
</evidence>
<evidence type="ECO:0000313" key="3">
    <source>
        <dbReference type="Proteomes" id="UP000711996"/>
    </source>
</evidence>
<feature type="compositionally biased region" description="Basic and acidic residues" evidence="1">
    <location>
        <begin position="169"/>
        <end position="185"/>
    </location>
</feature>